<dbReference type="OMA" id="YHSERIH"/>
<evidence type="ECO:0000259" key="6">
    <source>
        <dbReference type="Pfam" id="PF05699"/>
    </source>
</evidence>
<evidence type="ECO:0000313" key="8">
    <source>
        <dbReference type="Proteomes" id="UP000008672"/>
    </source>
</evidence>
<dbReference type="PANTHER" id="PTHR46481">
    <property type="entry name" value="ZINC FINGER BED DOMAIN-CONTAINING PROTEIN 4"/>
    <property type="match status" value="1"/>
</dbReference>
<dbReference type="EMBL" id="AFYH01219254">
    <property type="status" value="NOT_ANNOTATED_CDS"/>
    <property type="molecule type" value="Genomic_DNA"/>
</dbReference>
<keyword evidence="8" id="KW-1185">Reference proteome</keyword>
<dbReference type="Ensembl" id="ENSLACT00000002396.1">
    <property type="protein sequence ID" value="ENSLACP00000002376.1"/>
    <property type="gene ID" value="ENSLACG00000002123.1"/>
</dbReference>
<keyword evidence="2" id="KW-0479">Metal-binding</keyword>
<proteinExistence type="predicted"/>
<organism evidence="7 8">
    <name type="scientific">Latimeria chalumnae</name>
    <name type="common">Coelacanth</name>
    <dbReference type="NCBI Taxonomy" id="7897"/>
    <lineage>
        <taxon>Eukaryota</taxon>
        <taxon>Metazoa</taxon>
        <taxon>Chordata</taxon>
        <taxon>Craniata</taxon>
        <taxon>Vertebrata</taxon>
        <taxon>Euteleostomi</taxon>
        <taxon>Coelacanthiformes</taxon>
        <taxon>Coelacanthidae</taxon>
        <taxon>Latimeria</taxon>
    </lineage>
</organism>
<dbReference type="InParanoid" id="H2ZYA5"/>
<dbReference type="eggNOG" id="ENOG502S232">
    <property type="taxonomic scope" value="Eukaryota"/>
</dbReference>
<dbReference type="GO" id="GO:0046983">
    <property type="term" value="F:protein dimerization activity"/>
    <property type="evidence" value="ECO:0007669"/>
    <property type="project" value="InterPro"/>
</dbReference>
<dbReference type="InterPro" id="IPR008906">
    <property type="entry name" value="HATC_C_dom"/>
</dbReference>
<accession>H2ZYA5</accession>
<keyword evidence="5" id="KW-0539">Nucleus</keyword>
<evidence type="ECO:0000256" key="5">
    <source>
        <dbReference type="ARBA" id="ARBA00023242"/>
    </source>
</evidence>
<dbReference type="GO" id="GO:0008270">
    <property type="term" value="F:zinc ion binding"/>
    <property type="evidence" value="ECO:0007669"/>
    <property type="project" value="UniProtKB-KW"/>
</dbReference>
<dbReference type="PANTHER" id="PTHR46481:SF10">
    <property type="entry name" value="ZINC FINGER BED DOMAIN-CONTAINING PROTEIN 39"/>
    <property type="match status" value="1"/>
</dbReference>
<dbReference type="Pfam" id="PF05699">
    <property type="entry name" value="Dimer_Tnp_hAT"/>
    <property type="match status" value="1"/>
</dbReference>
<dbReference type="InterPro" id="IPR012337">
    <property type="entry name" value="RNaseH-like_sf"/>
</dbReference>
<reference evidence="8" key="1">
    <citation type="submission" date="2011-08" db="EMBL/GenBank/DDBJ databases">
        <title>The draft genome of Latimeria chalumnae.</title>
        <authorList>
            <person name="Di Palma F."/>
            <person name="Alfoldi J."/>
            <person name="Johnson J."/>
            <person name="Berlin A."/>
            <person name="Gnerre S."/>
            <person name="Jaffe D."/>
            <person name="MacCallum I."/>
            <person name="Young S."/>
            <person name="Walker B.J."/>
            <person name="Lander E."/>
            <person name="Lindblad-Toh K."/>
        </authorList>
    </citation>
    <scope>NUCLEOTIDE SEQUENCE [LARGE SCALE GENOMIC DNA]</scope>
    <source>
        <strain evidence="8">Wild caught</strain>
    </source>
</reference>
<name>H2ZYA5_LATCH</name>
<dbReference type="SUPFAM" id="SSF53098">
    <property type="entry name" value="Ribonuclease H-like"/>
    <property type="match status" value="1"/>
</dbReference>
<dbReference type="GO" id="GO:0005634">
    <property type="term" value="C:nucleus"/>
    <property type="evidence" value="ECO:0007669"/>
    <property type="project" value="UniProtKB-SubCell"/>
</dbReference>
<dbReference type="GeneTree" id="ENSGT00940000164452"/>
<comment type="subcellular location">
    <subcellularLocation>
        <location evidence="1">Nucleus</location>
    </subcellularLocation>
</comment>
<protein>
    <recommendedName>
        <fullName evidence="6">HAT C-terminal dimerisation domain-containing protein</fullName>
    </recommendedName>
</protein>
<sequence length="448" mass="51777">LYIIRSSHALWDNYLPKVYKMHETQLHELFQGASSILLADESTDSEDRYILDILFIPAFEDKKISSLIDVVFLKEVNSVKVSQAVVQTVSKYNVDFDQVSAFLTDNAMYMTKAWTQSLNGLFANAVHITCNAHIISLACKLWHKKLQDVNRFVTAWKHIFQHAPARKTWYKEYLKAINFYSEAFAPVPVLTRWNLWFETVLYHSERIHLYERFIEAEEELTTPTNALNELSETLQNENLKKQFEFVAAHAKSLMSAIKGFESSKPSIHQTFNTVSDLISWAERKAQNENLSTDTHLNILFKSVLFDTAQKLKGYYEKRGPRFTQPGVEFFKSVRFFDPCQVVTLRFDQGYLAARIPCFSKEEYNEFLSYSSAATETNHDVDAATYWFLQKERWPALAKLAIRCLSILPHSEDAERSLSRYGQVVTNLTKSLKKDTLLAHTVLVTQSQI</sequence>
<feature type="domain" description="HAT C-terminal dimerisation" evidence="6">
    <location>
        <begin position="365"/>
        <end position="441"/>
    </location>
</feature>
<evidence type="ECO:0000256" key="4">
    <source>
        <dbReference type="ARBA" id="ARBA00022833"/>
    </source>
</evidence>
<evidence type="ECO:0000256" key="1">
    <source>
        <dbReference type="ARBA" id="ARBA00004123"/>
    </source>
</evidence>
<reference evidence="7" key="3">
    <citation type="submission" date="2025-09" db="UniProtKB">
        <authorList>
            <consortium name="Ensembl"/>
        </authorList>
    </citation>
    <scope>IDENTIFICATION</scope>
</reference>
<reference evidence="7" key="2">
    <citation type="submission" date="2025-08" db="UniProtKB">
        <authorList>
            <consortium name="Ensembl"/>
        </authorList>
    </citation>
    <scope>IDENTIFICATION</scope>
</reference>
<dbReference type="EMBL" id="AFYH01219255">
    <property type="status" value="NOT_ANNOTATED_CDS"/>
    <property type="molecule type" value="Genomic_DNA"/>
</dbReference>
<dbReference type="HOGENOM" id="CLU_025348_1_1_1"/>
<dbReference type="InterPro" id="IPR052035">
    <property type="entry name" value="ZnF_BED_domain_contain"/>
</dbReference>
<evidence type="ECO:0000313" key="7">
    <source>
        <dbReference type="Ensembl" id="ENSLACP00000002376.1"/>
    </source>
</evidence>
<evidence type="ECO:0000256" key="2">
    <source>
        <dbReference type="ARBA" id="ARBA00022723"/>
    </source>
</evidence>
<dbReference type="Proteomes" id="UP000008672">
    <property type="component" value="Unassembled WGS sequence"/>
</dbReference>
<evidence type="ECO:0000256" key="3">
    <source>
        <dbReference type="ARBA" id="ARBA00022771"/>
    </source>
</evidence>
<keyword evidence="3" id="KW-0863">Zinc-finger</keyword>
<dbReference type="AlphaFoldDB" id="H2ZYA5"/>
<keyword evidence="4" id="KW-0862">Zinc</keyword>
<dbReference type="EMBL" id="AFYH01219256">
    <property type="status" value="NOT_ANNOTATED_CDS"/>
    <property type="molecule type" value="Genomic_DNA"/>
</dbReference>